<organism evidence="1 2">
    <name type="scientific">Paramecium tetraurelia</name>
    <dbReference type="NCBI Taxonomy" id="5888"/>
    <lineage>
        <taxon>Eukaryota</taxon>
        <taxon>Sar</taxon>
        <taxon>Alveolata</taxon>
        <taxon>Ciliophora</taxon>
        <taxon>Intramacronucleata</taxon>
        <taxon>Oligohymenophorea</taxon>
        <taxon>Peniculida</taxon>
        <taxon>Parameciidae</taxon>
        <taxon>Paramecium</taxon>
    </lineage>
</organism>
<dbReference type="RefSeq" id="XP_001433486.1">
    <property type="nucleotide sequence ID" value="XM_001433449.1"/>
</dbReference>
<dbReference type="Proteomes" id="UP000000600">
    <property type="component" value="Unassembled WGS sequence"/>
</dbReference>
<dbReference type="InParanoid" id="A0C5M2"/>
<dbReference type="EMBL" id="CT868042">
    <property type="protein sequence ID" value="CAK66089.1"/>
    <property type="molecule type" value="Genomic_DNA"/>
</dbReference>
<name>A0C5M2_PARTE</name>
<gene>
    <name evidence="1" type="ORF">GSPATT00035218001</name>
</gene>
<protein>
    <submittedName>
        <fullName evidence="1">Uncharacterized protein</fullName>
    </submittedName>
</protein>
<proteinExistence type="predicted"/>
<dbReference type="KEGG" id="ptm:GSPATT00035218001"/>
<dbReference type="GeneID" id="5019271"/>
<keyword evidence="2" id="KW-1185">Reference proteome</keyword>
<evidence type="ECO:0000313" key="2">
    <source>
        <dbReference type="Proteomes" id="UP000000600"/>
    </source>
</evidence>
<evidence type="ECO:0000313" key="1">
    <source>
        <dbReference type="EMBL" id="CAK66089.1"/>
    </source>
</evidence>
<sequence>MCQESLKPTSFSLSNPHKVQMMQKMKSEDTPNVYHLIMQNIRKLHIKWYLMHQQGQLFRLQNQIKLQLLRLGLNLCLDQHKQSYVN</sequence>
<dbReference type="HOGENOM" id="CLU_2502767_0_0_1"/>
<dbReference type="AlphaFoldDB" id="A0C5M2"/>
<accession>A0C5M2</accession>
<reference evidence="1 2" key="1">
    <citation type="journal article" date="2006" name="Nature">
        <title>Global trends of whole-genome duplications revealed by the ciliate Paramecium tetraurelia.</title>
        <authorList>
            <consortium name="Genoscope"/>
            <person name="Aury J.-M."/>
            <person name="Jaillon O."/>
            <person name="Duret L."/>
            <person name="Noel B."/>
            <person name="Jubin C."/>
            <person name="Porcel B.M."/>
            <person name="Segurens B."/>
            <person name="Daubin V."/>
            <person name="Anthouard V."/>
            <person name="Aiach N."/>
            <person name="Arnaiz O."/>
            <person name="Billaut A."/>
            <person name="Beisson J."/>
            <person name="Blanc I."/>
            <person name="Bouhouche K."/>
            <person name="Camara F."/>
            <person name="Duharcourt S."/>
            <person name="Guigo R."/>
            <person name="Gogendeau D."/>
            <person name="Katinka M."/>
            <person name="Keller A.-M."/>
            <person name="Kissmehl R."/>
            <person name="Klotz C."/>
            <person name="Koll F."/>
            <person name="Le Moue A."/>
            <person name="Lepere C."/>
            <person name="Malinsky S."/>
            <person name="Nowacki M."/>
            <person name="Nowak J.K."/>
            <person name="Plattner H."/>
            <person name="Poulain J."/>
            <person name="Ruiz F."/>
            <person name="Serrano V."/>
            <person name="Zagulski M."/>
            <person name="Dessen P."/>
            <person name="Betermier M."/>
            <person name="Weissenbach J."/>
            <person name="Scarpelli C."/>
            <person name="Schachter V."/>
            <person name="Sperling L."/>
            <person name="Meyer E."/>
            <person name="Cohen J."/>
            <person name="Wincker P."/>
        </authorList>
    </citation>
    <scope>NUCLEOTIDE SEQUENCE [LARGE SCALE GENOMIC DNA]</scope>
    <source>
        <strain evidence="1 2">Stock d4-2</strain>
    </source>
</reference>